<sequence length="122" mass="14272">MPRRWRHRERERGKRARILSRRWSSTFRLVDWSEVVWKPSSSQYVTPSPSPPNGRSLSCPVTTVRLVTLVILHICHRAPRRLWEPLCPLTRRKLSEAVNLARPQHDEWNGNYAGEDLTTPAP</sequence>
<accession>A0A9N7TMT0</accession>
<evidence type="ECO:0000313" key="2">
    <source>
        <dbReference type="Proteomes" id="UP001153269"/>
    </source>
</evidence>
<name>A0A9N7TMT0_PLEPL</name>
<proteinExistence type="predicted"/>
<comment type="caution">
    <text evidence="1">The sequence shown here is derived from an EMBL/GenBank/DDBJ whole genome shotgun (WGS) entry which is preliminary data.</text>
</comment>
<reference evidence="1" key="1">
    <citation type="submission" date="2020-03" db="EMBL/GenBank/DDBJ databases">
        <authorList>
            <person name="Weist P."/>
        </authorList>
    </citation>
    <scope>NUCLEOTIDE SEQUENCE</scope>
</reference>
<evidence type="ECO:0000313" key="1">
    <source>
        <dbReference type="EMBL" id="CAB1414854.1"/>
    </source>
</evidence>
<keyword evidence="2" id="KW-1185">Reference proteome</keyword>
<dbReference type="Proteomes" id="UP001153269">
    <property type="component" value="Unassembled WGS sequence"/>
</dbReference>
<dbReference type="EMBL" id="CADEAL010000125">
    <property type="protein sequence ID" value="CAB1414854.1"/>
    <property type="molecule type" value="Genomic_DNA"/>
</dbReference>
<organism evidence="1 2">
    <name type="scientific">Pleuronectes platessa</name>
    <name type="common">European plaice</name>
    <dbReference type="NCBI Taxonomy" id="8262"/>
    <lineage>
        <taxon>Eukaryota</taxon>
        <taxon>Metazoa</taxon>
        <taxon>Chordata</taxon>
        <taxon>Craniata</taxon>
        <taxon>Vertebrata</taxon>
        <taxon>Euteleostomi</taxon>
        <taxon>Actinopterygii</taxon>
        <taxon>Neopterygii</taxon>
        <taxon>Teleostei</taxon>
        <taxon>Neoteleostei</taxon>
        <taxon>Acanthomorphata</taxon>
        <taxon>Carangaria</taxon>
        <taxon>Pleuronectiformes</taxon>
        <taxon>Pleuronectoidei</taxon>
        <taxon>Pleuronectidae</taxon>
        <taxon>Pleuronectes</taxon>
    </lineage>
</organism>
<dbReference type="AlphaFoldDB" id="A0A9N7TMT0"/>
<gene>
    <name evidence="1" type="ORF">PLEPLA_LOCUS2566</name>
</gene>
<protein>
    <submittedName>
        <fullName evidence="1">Uncharacterized protein</fullName>
    </submittedName>
</protein>